<dbReference type="OrthoDB" id="1447646at2"/>
<dbReference type="EMBL" id="FOZP01000002">
    <property type="protein sequence ID" value="SFS38153.1"/>
    <property type="molecule type" value="Genomic_DNA"/>
</dbReference>
<evidence type="ECO:0000313" key="1">
    <source>
        <dbReference type="EMBL" id="SFS38153.1"/>
    </source>
</evidence>
<sequence>MKKTFLIAIVFFTTITSCKSFNFQLKEPIVIDSLDCPENGTCDFELIPNKSIEFKSDEFGNLYPVISDGDTTLFKYTFQKKPLKDTQDSNYTEIIYAELPAKISELSLANETLQNIKLYFGRLCYCKGATGYYPIKNGTFTITKASKDCVTFKVDFKITEVPQIISTIQQTVSLK</sequence>
<organism evidence="1 2">
    <name type="scientific">Lutibacter maritimus</name>
    <dbReference type="NCBI Taxonomy" id="593133"/>
    <lineage>
        <taxon>Bacteria</taxon>
        <taxon>Pseudomonadati</taxon>
        <taxon>Bacteroidota</taxon>
        <taxon>Flavobacteriia</taxon>
        <taxon>Flavobacteriales</taxon>
        <taxon>Flavobacteriaceae</taxon>
        <taxon>Lutibacter</taxon>
    </lineage>
</organism>
<accession>A0A1I6PDB2</accession>
<reference evidence="2" key="1">
    <citation type="submission" date="2016-10" db="EMBL/GenBank/DDBJ databases">
        <authorList>
            <person name="Varghese N."/>
            <person name="Submissions S."/>
        </authorList>
    </citation>
    <scope>NUCLEOTIDE SEQUENCE [LARGE SCALE GENOMIC DNA]</scope>
    <source>
        <strain evidence="2">DSM 24450</strain>
    </source>
</reference>
<gene>
    <name evidence="1" type="ORF">SAMN04488006_0923</name>
</gene>
<dbReference type="AlphaFoldDB" id="A0A1I6PDB2"/>
<evidence type="ECO:0008006" key="3">
    <source>
        <dbReference type="Google" id="ProtNLM"/>
    </source>
</evidence>
<dbReference type="PROSITE" id="PS51257">
    <property type="entry name" value="PROKAR_LIPOPROTEIN"/>
    <property type="match status" value="1"/>
</dbReference>
<dbReference type="Proteomes" id="UP000199312">
    <property type="component" value="Unassembled WGS sequence"/>
</dbReference>
<evidence type="ECO:0000313" key="2">
    <source>
        <dbReference type="Proteomes" id="UP000199312"/>
    </source>
</evidence>
<dbReference type="STRING" id="593133.SAMN04488006_0923"/>
<dbReference type="RefSeq" id="WP_090223294.1">
    <property type="nucleotide sequence ID" value="NZ_FOZP01000002.1"/>
</dbReference>
<protein>
    <recommendedName>
        <fullName evidence="3">Lipoprotein</fullName>
    </recommendedName>
</protein>
<name>A0A1I6PDB2_9FLAO</name>
<keyword evidence="2" id="KW-1185">Reference proteome</keyword>
<proteinExistence type="predicted"/>